<evidence type="ECO:0000256" key="4">
    <source>
        <dbReference type="ARBA" id="ARBA00022989"/>
    </source>
</evidence>
<accession>A0A0L7L2K6</accession>
<evidence type="ECO:0000256" key="2">
    <source>
        <dbReference type="ARBA" id="ARBA00010252"/>
    </source>
</evidence>
<keyword evidence="4 8" id="KW-1133">Transmembrane helix</keyword>
<dbReference type="PANTHER" id="PTHR10838">
    <property type="entry name" value="SYNAPTOGYRIN"/>
    <property type="match status" value="1"/>
</dbReference>
<comment type="caution">
    <text evidence="10">The sequence shown here is derived from an EMBL/GenBank/DDBJ whole genome shotgun (WGS) entry which is preliminary data.</text>
</comment>
<feature type="transmembrane region" description="Helical" evidence="8">
    <location>
        <begin position="57"/>
        <end position="79"/>
    </location>
</feature>
<keyword evidence="11" id="KW-1185">Reference proteome</keyword>
<evidence type="ECO:0000259" key="9">
    <source>
        <dbReference type="PROSITE" id="PS51225"/>
    </source>
</evidence>
<feature type="region of interest" description="Disordered" evidence="7">
    <location>
        <begin position="179"/>
        <end position="311"/>
    </location>
</feature>
<dbReference type="PROSITE" id="PS51225">
    <property type="entry name" value="MARVEL"/>
    <property type="match status" value="1"/>
</dbReference>
<proteinExistence type="inferred from homology"/>
<dbReference type="AlphaFoldDB" id="A0A0L7L2K6"/>
<comment type="subcellular location">
    <subcellularLocation>
        <location evidence="1">Membrane</location>
        <topology evidence="1">Multi-pass membrane protein</topology>
    </subcellularLocation>
</comment>
<feature type="transmembrane region" description="Helical" evidence="8">
    <location>
        <begin position="91"/>
        <end position="113"/>
    </location>
</feature>
<evidence type="ECO:0000256" key="1">
    <source>
        <dbReference type="ARBA" id="ARBA00004141"/>
    </source>
</evidence>
<evidence type="ECO:0000313" key="10">
    <source>
        <dbReference type="EMBL" id="KOB69723.1"/>
    </source>
</evidence>
<dbReference type="EMBL" id="JTDY01003329">
    <property type="protein sequence ID" value="KOB69723.1"/>
    <property type="molecule type" value="Genomic_DNA"/>
</dbReference>
<feature type="transmembrane region" description="Helical" evidence="8">
    <location>
        <begin position="133"/>
        <end position="153"/>
    </location>
</feature>
<dbReference type="InterPro" id="IPR016579">
    <property type="entry name" value="Synaptogyrin"/>
</dbReference>
<gene>
    <name evidence="10" type="ORF">OBRU01_16589</name>
</gene>
<evidence type="ECO:0000313" key="11">
    <source>
        <dbReference type="Proteomes" id="UP000037510"/>
    </source>
</evidence>
<dbReference type="InterPro" id="IPR008253">
    <property type="entry name" value="Marvel"/>
</dbReference>
<organism evidence="10 11">
    <name type="scientific">Operophtera brumata</name>
    <name type="common">Winter moth</name>
    <name type="synonym">Phalaena brumata</name>
    <dbReference type="NCBI Taxonomy" id="104452"/>
    <lineage>
        <taxon>Eukaryota</taxon>
        <taxon>Metazoa</taxon>
        <taxon>Ecdysozoa</taxon>
        <taxon>Arthropoda</taxon>
        <taxon>Hexapoda</taxon>
        <taxon>Insecta</taxon>
        <taxon>Pterygota</taxon>
        <taxon>Neoptera</taxon>
        <taxon>Endopterygota</taxon>
        <taxon>Lepidoptera</taxon>
        <taxon>Glossata</taxon>
        <taxon>Ditrysia</taxon>
        <taxon>Geometroidea</taxon>
        <taxon>Geometridae</taxon>
        <taxon>Larentiinae</taxon>
        <taxon>Operophtera</taxon>
    </lineage>
</organism>
<sequence>MEAGGAYGGGKAGGAFDPQTFIQRPPVIVRAVCWGWRTAEDGKEYCVYNDDTNACNYGVGISVIAFVASVAFIAGEYLFEQMSSVKTRKHYVLADMGFSAFWAFLYFVGFCYLSNAWGKTDNPPVGTANNMQGAIAFCFFSIFAWVACAFFAFQRFRMGADAAFAPAYEVEGAVGSPGGFPTYPGAPDPQPAYSEPPFSQHQSGTHKEGAARVASPPTPAPPTRSPPTASLLSRSTSQVHTKRAQPGWLPHLPRRPRPAARLQRASVRAAPVRYTQRGRSPGGFPTYPGAPDPQPAYSEPPFSQHQSGTCW</sequence>
<comment type="similarity">
    <text evidence="2">Belongs to the synaptogyrin family.</text>
</comment>
<evidence type="ECO:0000256" key="8">
    <source>
        <dbReference type="SAM" id="Phobius"/>
    </source>
</evidence>
<evidence type="ECO:0000256" key="5">
    <source>
        <dbReference type="ARBA" id="ARBA00023136"/>
    </source>
</evidence>
<dbReference type="STRING" id="104452.A0A0L7L2K6"/>
<evidence type="ECO:0000256" key="7">
    <source>
        <dbReference type="SAM" id="MobiDB-lite"/>
    </source>
</evidence>
<feature type="compositionally biased region" description="Polar residues" evidence="7">
    <location>
        <begin position="301"/>
        <end position="311"/>
    </location>
</feature>
<keyword evidence="5 6" id="KW-0472">Membrane</keyword>
<dbReference type="PANTHER" id="PTHR10838:SF20">
    <property type="entry name" value="SYNAPTOGYRIN"/>
    <property type="match status" value="1"/>
</dbReference>
<feature type="compositionally biased region" description="Pro residues" evidence="7">
    <location>
        <begin position="216"/>
        <end position="225"/>
    </location>
</feature>
<dbReference type="Pfam" id="PF01284">
    <property type="entry name" value="MARVEL"/>
    <property type="match status" value="1"/>
</dbReference>
<dbReference type="Proteomes" id="UP000037510">
    <property type="component" value="Unassembled WGS sequence"/>
</dbReference>
<protein>
    <submittedName>
        <fullName evidence="10">Putative synaptogyrin</fullName>
    </submittedName>
</protein>
<dbReference type="GO" id="GO:0031594">
    <property type="term" value="C:neuromuscular junction"/>
    <property type="evidence" value="ECO:0007669"/>
    <property type="project" value="TreeGrafter"/>
</dbReference>
<evidence type="ECO:0000256" key="3">
    <source>
        <dbReference type="ARBA" id="ARBA00022692"/>
    </source>
</evidence>
<dbReference type="GO" id="GO:0030672">
    <property type="term" value="C:synaptic vesicle membrane"/>
    <property type="evidence" value="ECO:0007669"/>
    <property type="project" value="TreeGrafter"/>
</dbReference>
<reference evidence="10 11" key="1">
    <citation type="journal article" date="2015" name="Genome Biol. Evol.">
        <title>The genome of winter moth (Operophtera brumata) provides a genomic perspective on sexual dimorphism and phenology.</title>
        <authorList>
            <person name="Derks M.F."/>
            <person name="Smit S."/>
            <person name="Salis L."/>
            <person name="Schijlen E."/>
            <person name="Bossers A."/>
            <person name="Mateman C."/>
            <person name="Pijl A.S."/>
            <person name="de Ridder D."/>
            <person name="Groenen M.A."/>
            <person name="Visser M.E."/>
            <person name="Megens H.J."/>
        </authorList>
    </citation>
    <scope>NUCLEOTIDE SEQUENCE [LARGE SCALE GENOMIC DNA]</scope>
    <source>
        <strain evidence="10">WM2013NL</strain>
        <tissue evidence="10">Head and thorax</tissue>
    </source>
</reference>
<feature type="domain" description="MARVEL" evidence="9">
    <location>
        <begin position="21"/>
        <end position="157"/>
    </location>
</feature>
<evidence type="ECO:0000256" key="6">
    <source>
        <dbReference type="PROSITE-ProRule" id="PRU00581"/>
    </source>
</evidence>
<keyword evidence="3 6" id="KW-0812">Transmembrane</keyword>
<name>A0A0L7L2K6_OPEBR</name>